<reference evidence="1 2" key="1">
    <citation type="journal article" date="2021" name="BMC Genomics">
        <title>Telomere-to-telomere genome assembly of asparaginase-producing Trichoderma simmonsii.</title>
        <authorList>
            <person name="Chung D."/>
            <person name="Kwon Y.M."/>
            <person name="Yang Y."/>
        </authorList>
    </citation>
    <scope>NUCLEOTIDE SEQUENCE [LARGE SCALE GENOMIC DNA]</scope>
    <source>
        <strain evidence="1 2">GH-Sj1</strain>
    </source>
</reference>
<dbReference type="Pfam" id="PF20219">
    <property type="entry name" value="DUF6579"/>
    <property type="match status" value="1"/>
</dbReference>
<accession>A0A8G0PFL2</accession>
<organism evidence="1 2">
    <name type="scientific">Trichoderma simmonsii</name>
    <dbReference type="NCBI Taxonomy" id="1491479"/>
    <lineage>
        <taxon>Eukaryota</taxon>
        <taxon>Fungi</taxon>
        <taxon>Dikarya</taxon>
        <taxon>Ascomycota</taxon>
        <taxon>Pezizomycotina</taxon>
        <taxon>Sordariomycetes</taxon>
        <taxon>Hypocreomycetidae</taxon>
        <taxon>Hypocreales</taxon>
        <taxon>Hypocreaceae</taxon>
        <taxon>Trichoderma</taxon>
    </lineage>
</organism>
<protein>
    <submittedName>
        <fullName evidence="1">Uncharacterized protein</fullName>
    </submittedName>
</protein>
<name>A0A8G0PFL2_9HYPO</name>
<dbReference type="AlphaFoldDB" id="A0A8G0PFL2"/>
<proteinExistence type="predicted"/>
<evidence type="ECO:0000313" key="1">
    <source>
        <dbReference type="EMBL" id="QYS99496.1"/>
    </source>
</evidence>
<sequence length="452" mass="49703">MRPRERANSRQNNKMRPVRGHPSQWIILDKSIDTGEAWLTVAALDYIPVKSFSCLLFTLTSQRSNALDIKPREATMAGWIAVAGRYLVTASSGISIYPLLRDGALKVAGDAISLYNYFTSSATEGSASPPATSPAATPPTQAPPSTWVLSEKGGIGNQMQSLFSATTIVLEIVKIYQAEQIRRELKGIADQLRIHNNLVAGGGGGPDGFARNVLDFFNLKVAEYTGDYSQHRFRKYHFRQRRLRKHRFRQHRFFIYHPDTHWHGAFARIRQESGSAQPLLLGLSDDLFAVFRLMLCARVALEAEIGDGARNVTFHLLIPSYCTLVIPRSFVIFGNLFPLTIDGQIAQGEPLVWLNLPQRDGFDRPVLNNVGNLDHLPDSSWKEFATAGAATTTMFATWMGATPMAVEAVAIACPPLAVPVFLACLAGTMIATATVVTAVERAWEEPPPALLG</sequence>
<keyword evidence="2" id="KW-1185">Reference proteome</keyword>
<gene>
    <name evidence="1" type="ORF">H0G86_006624</name>
</gene>
<dbReference type="InterPro" id="IPR046486">
    <property type="entry name" value="DUF6579"/>
</dbReference>
<dbReference type="EMBL" id="CP075866">
    <property type="protein sequence ID" value="QYS99496.1"/>
    <property type="molecule type" value="Genomic_DNA"/>
</dbReference>
<evidence type="ECO:0000313" key="2">
    <source>
        <dbReference type="Proteomes" id="UP000826661"/>
    </source>
</evidence>
<dbReference type="Proteomes" id="UP000826661">
    <property type="component" value="Chromosome III"/>
</dbReference>